<dbReference type="Gene3D" id="3.30.2130.10">
    <property type="entry name" value="VC0802-like"/>
    <property type="match status" value="1"/>
</dbReference>
<dbReference type="AlphaFoldDB" id="A0A222GCY2"/>
<dbReference type="InterPro" id="IPR051719">
    <property type="entry name" value="CASTOR_mTORC1"/>
</dbReference>
<accession>A0A222GCY2</accession>
<evidence type="ECO:0000313" key="2">
    <source>
        <dbReference type="EMBL" id="ASP49716.1"/>
    </source>
</evidence>
<dbReference type="EMBL" id="CP020465">
    <property type="protein sequence ID" value="ASP49716.1"/>
    <property type="molecule type" value="Genomic_DNA"/>
</dbReference>
<dbReference type="KEGG" id="cber:B5D82_19240"/>
<dbReference type="InterPro" id="IPR016540">
    <property type="entry name" value="UCP008459"/>
</dbReference>
<dbReference type="PIRSF" id="PIRSF008459">
    <property type="entry name" value="UCP008459"/>
    <property type="match status" value="1"/>
</dbReference>
<dbReference type="Pfam" id="PF13840">
    <property type="entry name" value="ACT_7"/>
    <property type="match status" value="1"/>
</dbReference>
<dbReference type="SUPFAM" id="SSF55021">
    <property type="entry name" value="ACT-like"/>
    <property type="match status" value="2"/>
</dbReference>
<dbReference type="Proteomes" id="UP000202259">
    <property type="component" value="Chromosome"/>
</dbReference>
<dbReference type="InterPro" id="IPR027795">
    <property type="entry name" value="CASTOR_ACT_dom"/>
</dbReference>
<reference evidence="2 3" key="1">
    <citation type="submission" date="2017-08" db="EMBL/GenBank/DDBJ databases">
        <title>Complete genome of Colwellia sp. NB097-1, a psychrophile bacterium ioslated from Bering Sea.</title>
        <authorList>
            <person name="Chen X."/>
        </authorList>
    </citation>
    <scope>NUCLEOTIDE SEQUENCE [LARGE SCALE GENOMIC DNA]</scope>
    <source>
        <strain evidence="2 3">NB097-1</strain>
    </source>
</reference>
<dbReference type="RefSeq" id="WP_081154043.1">
    <property type="nucleotide sequence ID" value="NZ_CP020465.1"/>
</dbReference>
<sequence length="126" mass="14235">MSILTLRRLSETFSIHSLRRESLIPDVVFNAPIFFLAKTYDEISIVLPEHIEIDSEEAEHGWQAFEVVGPLDFTLTGIMSNISTVLANENISIFAISTFDTDYVLVKSDKFEAAKTALINHNYQVI</sequence>
<dbReference type="OrthoDB" id="5615858at2"/>
<dbReference type="PANTHER" id="PTHR31131:SF6">
    <property type="entry name" value="CASTOR ACT DOMAIN-CONTAINING PROTEIN"/>
    <property type="match status" value="1"/>
</dbReference>
<proteinExistence type="predicted"/>
<evidence type="ECO:0000259" key="1">
    <source>
        <dbReference type="Pfam" id="PF13840"/>
    </source>
</evidence>
<protein>
    <submittedName>
        <fullName evidence="2">ACT domain-containing protein</fullName>
    </submittedName>
</protein>
<evidence type="ECO:0000313" key="3">
    <source>
        <dbReference type="Proteomes" id="UP000202259"/>
    </source>
</evidence>
<keyword evidence="3" id="KW-1185">Reference proteome</keyword>
<gene>
    <name evidence="2" type="ORF">B5D82_19240</name>
</gene>
<feature type="domain" description="CASTOR ACT" evidence="1">
    <location>
        <begin position="57"/>
        <end position="118"/>
    </location>
</feature>
<dbReference type="InterPro" id="IPR045865">
    <property type="entry name" value="ACT-like_dom_sf"/>
</dbReference>
<dbReference type="PANTHER" id="PTHR31131">
    <property type="entry name" value="CHROMOSOME 1, WHOLE GENOME SHOTGUN SEQUENCE"/>
    <property type="match status" value="1"/>
</dbReference>
<organism evidence="2 3">
    <name type="scientific">Cognaticolwellia beringensis</name>
    <dbReference type="NCBI Taxonomy" id="1967665"/>
    <lineage>
        <taxon>Bacteria</taxon>
        <taxon>Pseudomonadati</taxon>
        <taxon>Pseudomonadota</taxon>
        <taxon>Gammaproteobacteria</taxon>
        <taxon>Alteromonadales</taxon>
        <taxon>Colwelliaceae</taxon>
        <taxon>Cognaticolwellia</taxon>
    </lineage>
</organism>
<name>A0A222GCY2_9GAMM</name>